<name>A0ABT6KV81_9MYCO</name>
<dbReference type="EMBL" id="JARXVE010000001">
    <property type="protein sequence ID" value="MDH6194146.1"/>
    <property type="molecule type" value="Genomic_DNA"/>
</dbReference>
<dbReference type="Proteomes" id="UP001160130">
    <property type="component" value="Unassembled WGS sequence"/>
</dbReference>
<proteinExistence type="predicted"/>
<feature type="transmembrane region" description="Helical" evidence="1">
    <location>
        <begin position="12"/>
        <end position="33"/>
    </location>
</feature>
<dbReference type="PROSITE" id="PS51257">
    <property type="entry name" value="PROKAR_LIPOPROTEIN"/>
    <property type="match status" value="1"/>
</dbReference>
<evidence type="ECO:0000313" key="3">
    <source>
        <dbReference type="Proteomes" id="UP001160130"/>
    </source>
</evidence>
<protein>
    <submittedName>
        <fullName evidence="2">Uncharacterized protein</fullName>
    </submittedName>
</protein>
<reference evidence="2 3" key="1">
    <citation type="submission" date="2023-04" db="EMBL/GenBank/DDBJ databases">
        <title>Forest soil microbial communities from Buena Vista Peninsula, Colon Province, Panama.</title>
        <authorList>
            <person name="Bouskill N."/>
        </authorList>
    </citation>
    <scope>NUCLEOTIDE SEQUENCE [LARGE SCALE GENOMIC DNA]</scope>
    <source>
        <strain evidence="2 3">AC80</strain>
    </source>
</reference>
<keyword evidence="1" id="KW-0812">Transmembrane</keyword>
<accession>A0ABT6KV81</accession>
<gene>
    <name evidence="2" type="ORF">M2272_000767</name>
</gene>
<evidence type="ECO:0000256" key="1">
    <source>
        <dbReference type="SAM" id="Phobius"/>
    </source>
</evidence>
<keyword evidence="1" id="KW-0472">Membrane</keyword>
<keyword evidence="3" id="KW-1185">Reference proteome</keyword>
<keyword evidence="1" id="KW-1133">Transmembrane helix</keyword>
<evidence type="ECO:0000313" key="2">
    <source>
        <dbReference type="EMBL" id="MDH6194146.1"/>
    </source>
</evidence>
<organism evidence="2 3">
    <name type="scientific">Mycolicibacterium frederiksbergense</name>
    <dbReference type="NCBI Taxonomy" id="117567"/>
    <lineage>
        <taxon>Bacteria</taxon>
        <taxon>Bacillati</taxon>
        <taxon>Actinomycetota</taxon>
        <taxon>Actinomycetes</taxon>
        <taxon>Mycobacteriales</taxon>
        <taxon>Mycobacteriaceae</taxon>
        <taxon>Mycolicibacterium</taxon>
    </lineage>
</organism>
<sequence>MTVIAGRLVVPILLVFVACAPFALTSLVTLQLAF</sequence>
<comment type="caution">
    <text evidence="2">The sequence shown here is derived from an EMBL/GenBank/DDBJ whole genome shotgun (WGS) entry which is preliminary data.</text>
</comment>